<dbReference type="InterPro" id="IPR029070">
    <property type="entry name" value="Chitinase_insertion_sf"/>
</dbReference>
<keyword evidence="4" id="KW-0119">Carbohydrate metabolism</keyword>
<comment type="similarity">
    <text evidence="7">Belongs to the glycosyl hydrolase 18 family.</text>
</comment>
<evidence type="ECO:0000259" key="8">
    <source>
        <dbReference type="PROSITE" id="PS51910"/>
    </source>
</evidence>
<dbReference type="InterPro" id="IPR050314">
    <property type="entry name" value="Glycosyl_Hydrlase_18"/>
</dbReference>
<reference evidence="9 10" key="1">
    <citation type="submission" date="2020-12" db="EMBL/GenBank/DDBJ databases">
        <title>Aureibaculum luteum sp. nov. and Aureibaculum flavum sp. nov., novel members of the family Flavobacteriaceae isolated from Antarctic intertidal sediments.</title>
        <authorList>
            <person name="He X."/>
            <person name="Zhang X."/>
        </authorList>
    </citation>
    <scope>NUCLEOTIDE SEQUENCE [LARGE SCALE GENOMIC DNA]</scope>
    <source>
        <strain evidence="9 10">A20</strain>
    </source>
</reference>
<keyword evidence="4" id="KW-0146">Chitin degradation</keyword>
<dbReference type="InterPro" id="IPR011583">
    <property type="entry name" value="Chitinase_II/V-like_cat"/>
</dbReference>
<dbReference type="SUPFAM" id="SSF51445">
    <property type="entry name" value="(Trans)glycosidases"/>
    <property type="match status" value="1"/>
</dbReference>
<keyword evidence="5 6" id="KW-0326">Glycosidase</keyword>
<dbReference type="Gene3D" id="3.10.50.10">
    <property type="match status" value="1"/>
</dbReference>
<dbReference type="SMART" id="SM00636">
    <property type="entry name" value="Glyco_18"/>
    <property type="match status" value="1"/>
</dbReference>
<dbReference type="InterPro" id="IPR001579">
    <property type="entry name" value="Glyco_hydro_18_chit_AS"/>
</dbReference>
<evidence type="ECO:0000256" key="3">
    <source>
        <dbReference type="ARBA" id="ARBA00022801"/>
    </source>
</evidence>
<dbReference type="EMBL" id="JAEHFJ010000007">
    <property type="protein sequence ID" value="MBJ2175497.1"/>
    <property type="molecule type" value="Genomic_DNA"/>
</dbReference>
<evidence type="ECO:0000256" key="4">
    <source>
        <dbReference type="ARBA" id="ARBA00023024"/>
    </source>
</evidence>
<evidence type="ECO:0000256" key="2">
    <source>
        <dbReference type="ARBA" id="ARBA00012729"/>
    </source>
</evidence>
<keyword evidence="10" id="KW-1185">Reference proteome</keyword>
<evidence type="ECO:0000256" key="5">
    <source>
        <dbReference type="ARBA" id="ARBA00023295"/>
    </source>
</evidence>
<dbReference type="InterPro" id="IPR017853">
    <property type="entry name" value="GH"/>
</dbReference>
<evidence type="ECO:0000256" key="1">
    <source>
        <dbReference type="ARBA" id="ARBA00000822"/>
    </source>
</evidence>
<dbReference type="Proteomes" id="UP000623301">
    <property type="component" value="Unassembled WGS sequence"/>
</dbReference>
<keyword evidence="4" id="KW-0624">Polysaccharide degradation</keyword>
<evidence type="ECO:0000256" key="6">
    <source>
        <dbReference type="RuleBase" id="RU000489"/>
    </source>
</evidence>
<dbReference type="PROSITE" id="PS01095">
    <property type="entry name" value="GH18_1"/>
    <property type="match status" value="1"/>
</dbReference>
<comment type="catalytic activity">
    <reaction evidence="1">
        <text>Random endo-hydrolysis of N-acetyl-beta-D-glucosaminide (1-&gt;4)-beta-linkages in chitin and chitodextrins.</text>
        <dbReference type="EC" id="3.2.1.14"/>
    </reaction>
</comment>
<name>A0ABS0WU37_9FLAO</name>
<dbReference type="RefSeq" id="WP_198842156.1">
    <property type="nucleotide sequence ID" value="NZ_JAEHFJ010000007.1"/>
</dbReference>
<keyword evidence="3 6" id="KW-0378">Hydrolase</keyword>
<dbReference type="InterPro" id="IPR001223">
    <property type="entry name" value="Glyco_hydro18_cat"/>
</dbReference>
<dbReference type="PANTHER" id="PTHR11177:SF317">
    <property type="entry name" value="CHITINASE 12-RELATED"/>
    <property type="match status" value="1"/>
</dbReference>
<dbReference type="Gene3D" id="3.20.20.80">
    <property type="entry name" value="Glycosidases"/>
    <property type="match status" value="1"/>
</dbReference>
<gene>
    <name evidence="9" type="ORF">JBL43_14695</name>
</gene>
<dbReference type="EC" id="3.2.1.14" evidence="2"/>
<sequence>MNYLLKYLFLSFLCFSCSKTNKKEEVKNVDNNDYKVIAYVQGYQDNWGENLEKARQITHINYAFANIKNGKVIEGYSVDTEALKKLNALKSINPNLKILISIGGWSWSKNFSDIALTEQSREIFANSAIDFMKKHKIDGIDLDWEYPGQNGDNNTFRPEDKENFTALLKRIREKLEAIKPEHYLLTIATGANQAYLDHTDMAKAHQYLDFINIMTYDYYTGGSNSTGHHSNLFSSSLNPNGVSSAKAVEEHVNAGIPIEKLVLGVPFYGRWWKGVNAENNGLYQDSSGKRGSYNFKEIEENYIDKNGFVALWDDEAKAPYLWNAKENQFVTYENSKSLKFKINYIKDKKMGGVMFWQFNQDSGTLLNTISGNLK</sequence>
<dbReference type="PANTHER" id="PTHR11177">
    <property type="entry name" value="CHITINASE"/>
    <property type="match status" value="1"/>
</dbReference>
<evidence type="ECO:0000313" key="9">
    <source>
        <dbReference type="EMBL" id="MBJ2175497.1"/>
    </source>
</evidence>
<organism evidence="9 10">
    <name type="scientific">Aureibaculum flavum</name>
    <dbReference type="NCBI Taxonomy" id="2795986"/>
    <lineage>
        <taxon>Bacteria</taxon>
        <taxon>Pseudomonadati</taxon>
        <taxon>Bacteroidota</taxon>
        <taxon>Flavobacteriia</taxon>
        <taxon>Flavobacteriales</taxon>
        <taxon>Flavobacteriaceae</taxon>
        <taxon>Aureibaculum</taxon>
    </lineage>
</organism>
<protein>
    <recommendedName>
        <fullName evidence="2">chitinase</fullName>
        <ecNumber evidence="2">3.2.1.14</ecNumber>
    </recommendedName>
</protein>
<proteinExistence type="inferred from homology"/>
<dbReference type="PROSITE" id="PS51910">
    <property type="entry name" value="GH18_2"/>
    <property type="match status" value="1"/>
</dbReference>
<dbReference type="Pfam" id="PF00704">
    <property type="entry name" value="Glyco_hydro_18"/>
    <property type="match status" value="1"/>
</dbReference>
<dbReference type="SUPFAM" id="SSF54556">
    <property type="entry name" value="Chitinase insertion domain"/>
    <property type="match status" value="1"/>
</dbReference>
<evidence type="ECO:0000256" key="7">
    <source>
        <dbReference type="RuleBase" id="RU004453"/>
    </source>
</evidence>
<comment type="caution">
    <text evidence="9">The sequence shown here is derived from an EMBL/GenBank/DDBJ whole genome shotgun (WGS) entry which is preliminary data.</text>
</comment>
<dbReference type="CDD" id="cd06548">
    <property type="entry name" value="GH18_chitinase"/>
    <property type="match status" value="1"/>
</dbReference>
<dbReference type="GO" id="GO:0016787">
    <property type="term" value="F:hydrolase activity"/>
    <property type="evidence" value="ECO:0007669"/>
    <property type="project" value="UniProtKB-KW"/>
</dbReference>
<accession>A0ABS0WU37</accession>
<feature type="domain" description="GH18" evidence="8">
    <location>
        <begin position="34"/>
        <end position="374"/>
    </location>
</feature>
<evidence type="ECO:0000313" key="10">
    <source>
        <dbReference type="Proteomes" id="UP000623301"/>
    </source>
</evidence>